<dbReference type="PANTHER" id="PTHR10333">
    <property type="entry name" value="INHIBITOR OF GROWTH PROTEIN"/>
    <property type="match status" value="1"/>
</dbReference>
<protein>
    <recommendedName>
        <fullName evidence="9">Zinc finger PHD-type domain-containing protein</fullName>
    </recommendedName>
</protein>
<evidence type="ECO:0000256" key="3">
    <source>
        <dbReference type="ARBA" id="ARBA00022723"/>
    </source>
</evidence>
<proteinExistence type="inferred from homology"/>
<evidence type="ECO:0000313" key="10">
    <source>
        <dbReference type="EMBL" id="OAG28802.1"/>
    </source>
</evidence>
<sequence>MDGSTPQPALEKVLEEVNPLIEKYNKATEELKLYYDETYQIRKDFLTAGIEYTKMGESDENAENGVIQAYLKYKDLLEQRMNTSKSLLSSVAGVLSTVDQQLLLLNSQYDPKFGIQTQNPRIFKTNKNNPSLSSTTETEKEPGIYCICNGPAYGDMIACDAYHTEVPWFHMECVGCTGVPRGHWLCPKCRPVE</sequence>
<dbReference type="GO" id="GO:0008270">
    <property type="term" value="F:zinc ion binding"/>
    <property type="evidence" value="ECO:0007669"/>
    <property type="project" value="UniProtKB-KW"/>
</dbReference>
<accession>A0A177ECA9</accession>
<dbReference type="EMBL" id="LTDL01000042">
    <property type="protein sequence ID" value="OAG28802.1"/>
    <property type="molecule type" value="Genomic_DNA"/>
</dbReference>
<dbReference type="CDD" id="cd15505">
    <property type="entry name" value="PHD_ING"/>
    <property type="match status" value="1"/>
</dbReference>
<evidence type="ECO:0000256" key="6">
    <source>
        <dbReference type="ARBA" id="ARBA00022853"/>
    </source>
</evidence>
<keyword evidence="11" id="KW-1185">Reference proteome</keyword>
<comment type="caution">
    <text evidence="10">The sequence shown here is derived from an EMBL/GenBank/DDBJ whole genome shotgun (WGS) entry which is preliminary data.</text>
</comment>
<keyword evidence="4" id="KW-0863">Zinc-finger</keyword>
<evidence type="ECO:0000256" key="7">
    <source>
        <dbReference type="ARBA" id="ARBA00023242"/>
    </source>
</evidence>
<gene>
    <name evidence="10" type="ORF">NEDG_00941</name>
</gene>
<dbReference type="PANTHER" id="PTHR10333:SF42">
    <property type="entry name" value="INHIBITOR OF GROWTH PROTEIN 5"/>
    <property type="match status" value="1"/>
</dbReference>
<comment type="subcellular location">
    <subcellularLocation>
        <location evidence="1">Nucleus</location>
    </subcellularLocation>
</comment>
<dbReference type="AlphaFoldDB" id="A0A177ECA9"/>
<evidence type="ECO:0000256" key="1">
    <source>
        <dbReference type="ARBA" id="ARBA00004123"/>
    </source>
</evidence>
<dbReference type="OrthoDB" id="5411773at2759"/>
<reference evidence="10 11" key="1">
    <citation type="submission" date="2016-02" db="EMBL/GenBank/DDBJ databases">
        <title>Discovery of a natural microsporidian pathogen with a broad tissue tropism in Caenorhabditis elegans.</title>
        <authorList>
            <person name="Luallen R.J."/>
            <person name="Reinke A.W."/>
            <person name="Tong L."/>
            <person name="Botts M.R."/>
            <person name="Felix M.-A."/>
            <person name="Troemel E.R."/>
        </authorList>
    </citation>
    <scope>NUCLEOTIDE SEQUENCE [LARGE SCALE GENOMIC DNA]</scope>
    <source>
        <strain evidence="10 11">JUm2807</strain>
    </source>
</reference>
<dbReference type="Proteomes" id="UP000185944">
    <property type="component" value="Unassembled WGS sequence"/>
</dbReference>
<dbReference type="RefSeq" id="XP_067543547.1">
    <property type="nucleotide sequence ID" value="XM_067688359.1"/>
</dbReference>
<keyword evidence="7" id="KW-0539">Nucleus</keyword>
<dbReference type="InterPro" id="IPR001965">
    <property type="entry name" value="Znf_PHD"/>
</dbReference>
<dbReference type="InterPro" id="IPR011011">
    <property type="entry name" value="Znf_FYVE_PHD"/>
</dbReference>
<name>A0A177ECA9_9MICR</name>
<feature type="domain" description="Zinc finger PHD-type" evidence="9">
    <location>
        <begin position="145"/>
        <end position="190"/>
    </location>
</feature>
<evidence type="ECO:0000256" key="8">
    <source>
        <dbReference type="PIRSR" id="PIRSR628651-50"/>
    </source>
</evidence>
<dbReference type="GO" id="GO:0005634">
    <property type="term" value="C:nucleus"/>
    <property type="evidence" value="ECO:0007669"/>
    <property type="project" value="UniProtKB-SubCell"/>
</dbReference>
<dbReference type="SUPFAM" id="SSF57903">
    <property type="entry name" value="FYVE/PHD zinc finger"/>
    <property type="match status" value="1"/>
</dbReference>
<dbReference type="GO" id="GO:0006325">
    <property type="term" value="P:chromatin organization"/>
    <property type="evidence" value="ECO:0007669"/>
    <property type="project" value="UniProtKB-KW"/>
</dbReference>
<dbReference type="InterPro" id="IPR028651">
    <property type="entry name" value="ING_fam"/>
</dbReference>
<keyword evidence="5" id="KW-0862">Zinc</keyword>
<dbReference type="GeneID" id="93647291"/>
<evidence type="ECO:0000313" key="11">
    <source>
        <dbReference type="Proteomes" id="UP000185944"/>
    </source>
</evidence>
<feature type="site" description="Histone H3K4me3 binding" evidence="8">
    <location>
        <position position="145"/>
    </location>
</feature>
<evidence type="ECO:0000256" key="2">
    <source>
        <dbReference type="ARBA" id="ARBA00010210"/>
    </source>
</evidence>
<dbReference type="VEuPathDB" id="MicrosporidiaDB:NEDG_00941"/>
<dbReference type="SMART" id="SM00249">
    <property type="entry name" value="PHD"/>
    <property type="match status" value="1"/>
</dbReference>
<evidence type="ECO:0000256" key="4">
    <source>
        <dbReference type="ARBA" id="ARBA00022771"/>
    </source>
</evidence>
<evidence type="ECO:0000259" key="9">
    <source>
        <dbReference type="SMART" id="SM00249"/>
    </source>
</evidence>
<feature type="site" description="Histone H3K4me3 binding" evidence="8">
    <location>
        <position position="168"/>
    </location>
</feature>
<feature type="site" description="Histone H3K4me3 binding" evidence="8">
    <location>
        <position position="156"/>
    </location>
</feature>
<dbReference type="Gene3D" id="3.30.40.10">
    <property type="entry name" value="Zinc/RING finger domain, C3HC4 (zinc finger)"/>
    <property type="match status" value="1"/>
</dbReference>
<keyword evidence="3" id="KW-0479">Metal-binding</keyword>
<organism evidence="10 11">
    <name type="scientific">Nematocida displodere</name>
    <dbReference type="NCBI Taxonomy" id="1805483"/>
    <lineage>
        <taxon>Eukaryota</taxon>
        <taxon>Fungi</taxon>
        <taxon>Fungi incertae sedis</taxon>
        <taxon>Microsporidia</taxon>
        <taxon>Nematocida</taxon>
    </lineage>
</organism>
<dbReference type="STRING" id="1805483.A0A177ECA9"/>
<dbReference type="InterPro" id="IPR013083">
    <property type="entry name" value="Znf_RING/FYVE/PHD"/>
</dbReference>
<comment type="similarity">
    <text evidence="2">Belongs to the ING family.</text>
</comment>
<feature type="site" description="Histone H3K4me3 binding" evidence="8">
    <location>
        <position position="160"/>
    </location>
</feature>
<keyword evidence="6" id="KW-0156">Chromatin regulator</keyword>
<evidence type="ECO:0000256" key="5">
    <source>
        <dbReference type="ARBA" id="ARBA00022833"/>
    </source>
</evidence>